<dbReference type="RefSeq" id="WP_127683776.1">
    <property type="nucleotide sequence ID" value="NZ_SACM01000004.1"/>
</dbReference>
<reference evidence="4 5" key="1">
    <citation type="submission" date="2019-01" db="EMBL/GenBank/DDBJ databases">
        <authorList>
            <person name="Chen W.-M."/>
        </authorList>
    </citation>
    <scope>NUCLEOTIDE SEQUENCE [LARGE SCALE GENOMIC DNA]</scope>
    <source>
        <strain evidence="4 5">CCP-18</strain>
    </source>
</reference>
<evidence type="ECO:0000259" key="3">
    <source>
        <dbReference type="PROSITE" id="PS51186"/>
    </source>
</evidence>
<dbReference type="EMBL" id="SACM01000004">
    <property type="protein sequence ID" value="RVT83812.1"/>
    <property type="molecule type" value="Genomic_DNA"/>
</dbReference>
<dbReference type="Pfam" id="PF00583">
    <property type="entry name" value="Acetyltransf_1"/>
    <property type="match status" value="1"/>
</dbReference>
<dbReference type="PROSITE" id="PS51186">
    <property type="entry name" value="GNAT"/>
    <property type="match status" value="1"/>
</dbReference>
<proteinExistence type="predicted"/>
<dbReference type="OrthoDB" id="9799092at2"/>
<dbReference type="InterPro" id="IPR050832">
    <property type="entry name" value="Bact_Acetyltransf"/>
</dbReference>
<evidence type="ECO:0000313" key="5">
    <source>
        <dbReference type="Proteomes" id="UP000288587"/>
    </source>
</evidence>
<sequence>MTVRRLTPADLAAYRALSLRAYAFAPDAFVATVDERAAKPESFWAARVNDAPDAAELVVGAFDGDTLVGSAGLEFAARPKTRHKASLFGMFVAPEHQGRGLGQALVQAALAQARARSGVRVVTLTVTEGNARAEGLYARCGFVRFGVEPLAMRDLATGAYFAKVHMQCDLQSHAT</sequence>
<comment type="caution">
    <text evidence="4">The sequence shown here is derived from an EMBL/GenBank/DDBJ whole genome shotgun (WGS) entry which is preliminary data.</text>
</comment>
<dbReference type="Proteomes" id="UP000288587">
    <property type="component" value="Unassembled WGS sequence"/>
</dbReference>
<name>A0A3S2XPI8_9BURK</name>
<organism evidence="4 5">
    <name type="scientific">Inhella crocodyli</name>
    <dbReference type="NCBI Taxonomy" id="2499851"/>
    <lineage>
        <taxon>Bacteria</taxon>
        <taxon>Pseudomonadati</taxon>
        <taxon>Pseudomonadota</taxon>
        <taxon>Betaproteobacteria</taxon>
        <taxon>Burkholderiales</taxon>
        <taxon>Sphaerotilaceae</taxon>
        <taxon>Inhella</taxon>
    </lineage>
</organism>
<dbReference type="Gene3D" id="3.40.630.30">
    <property type="match status" value="1"/>
</dbReference>
<keyword evidence="5" id="KW-1185">Reference proteome</keyword>
<protein>
    <submittedName>
        <fullName evidence="4">GNAT family N-acetyltransferase</fullName>
    </submittedName>
</protein>
<keyword evidence="2" id="KW-0012">Acyltransferase</keyword>
<dbReference type="InterPro" id="IPR000182">
    <property type="entry name" value="GNAT_dom"/>
</dbReference>
<dbReference type="SUPFAM" id="SSF55729">
    <property type="entry name" value="Acyl-CoA N-acyltransferases (Nat)"/>
    <property type="match status" value="1"/>
</dbReference>
<accession>A0A3S2XPI8</accession>
<evidence type="ECO:0000256" key="1">
    <source>
        <dbReference type="ARBA" id="ARBA00022679"/>
    </source>
</evidence>
<dbReference type="GO" id="GO:0016747">
    <property type="term" value="F:acyltransferase activity, transferring groups other than amino-acyl groups"/>
    <property type="evidence" value="ECO:0007669"/>
    <property type="project" value="InterPro"/>
</dbReference>
<dbReference type="AlphaFoldDB" id="A0A3S2XPI8"/>
<evidence type="ECO:0000313" key="4">
    <source>
        <dbReference type="EMBL" id="RVT83812.1"/>
    </source>
</evidence>
<dbReference type="PANTHER" id="PTHR43877">
    <property type="entry name" value="AMINOALKYLPHOSPHONATE N-ACETYLTRANSFERASE-RELATED-RELATED"/>
    <property type="match status" value="1"/>
</dbReference>
<feature type="domain" description="N-acetyltransferase" evidence="3">
    <location>
        <begin position="1"/>
        <end position="171"/>
    </location>
</feature>
<dbReference type="CDD" id="cd04301">
    <property type="entry name" value="NAT_SF"/>
    <property type="match status" value="1"/>
</dbReference>
<dbReference type="InterPro" id="IPR016181">
    <property type="entry name" value="Acyl_CoA_acyltransferase"/>
</dbReference>
<gene>
    <name evidence="4" type="ORF">EOD73_14705</name>
</gene>
<evidence type="ECO:0000256" key="2">
    <source>
        <dbReference type="ARBA" id="ARBA00023315"/>
    </source>
</evidence>
<keyword evidence="1 4" id="KW-0808">Transferase</keyword>